<dbReference type="EMBL" id="LN907858">
    <property type="protein sequence ID" value="CUU39813.1"/>
    <property type="molecule type" value="Genomic_DNA"/>
</dbReference>
<name>A0A099UDK4_9HELI</name>
<dbReference type="AlphaFoldDB" id="A0A099UDK4"/>
<feature type="chain" id="PRO_5044540547" description="Periplasmic protein" evidence="1">
    <location>
        <begin position="21"/>
        <end position="139"/>
    </location>
</feature>
<dbReference type="EMBL" id="JRPF02000017">
    <property type="protein sequence ID" value="TLD77794.1"/>
    <property type="molecule type" value="Genomic_DNA"/>
</dbReference>
<dbReference type="Proteomes" id="UP000029925">
    <property type="component" value="Unassembled WGS sequence"/>
</dbReference>
<organism evidence="2 5">
    <name type="scientific">Helicobacter typhlonius</name>
    <dbReference type="NCBI Taxonomy" id="76936"/>
    <lineage>
        <taxon>Bacteria</taxon>
        <taxon>Pseudomonadati</taxon>
        <taxon>Campylobacterota</taxon>
        <taxon>Epsilonproteobacteria</taxon>
        <taxon>Campylobacterales</taxon>
        <taxon>Helicobacteraceae</taxon>
        <taxon>Helicobacter</taxon>
    </lineage>
</organism>
<proteinExistence type="predicted"/>
<reference evidence="5" key="2">
    <citation type="submission" date="2015-11" db="EMBL/GenBank/DDBJ databases">
        <authorList>
            <person name="Anvar S.Y."/>
        </authorList>
    </citation>
    <scope>NUCLEOTIDE SEQUENCE [LARGE SCALE GENOMIC DNA]</scope>
</reference>
<dbReference type="Proteomes" id="UP000064525">
    <property type="component" value="Chromosome I"/>
</dbReference>
<dbReference type="PATRIC" id="fig|76936.10.peg.907"/>
<evidence type="ECO:0008006" key="6">
    <source>
        <dbReference type="Google" id="ProtNLM"/>
    </source>
</evidence>
<keyword evidence="1" id="KW-0732">Signal</keyword>
<dbReference type="GeneID" id="78151164"/>
<dbReference type="STRING" id="76936.BN2458_PEG0928"/>
<evidence type="ECO:0000313" key="2">
    <source>
        <dbReference type="EMBL" id="CUU39813.1"/>
    </source>
</evidence>
<reference evidence="2" key="3">
    <citation type="submission" date="2015-11" db="EMBL/GenBank/DDBJ databases">
        <authorList>
            <person name="Zhang Y."/>
            <person name="Guo Z."/>
        </authorList>
    </citation>
    <scope>NUCLEOTIDE SEQUENCE</scope>
    <source>
        <strain evidence="2">1</strain>
    </source>
</reference>
<evidence type="ECO:0000256" key="1">
    <source>
        <dbReference type="SAM" id="SignalP"/>
    </source>
</evidence>
<reference evidence="3 4" key="1">
    <citation type="journal article" date="2014" name="Genome Announc.">
        <title>Draft genome sequences of eight enterohepatic helicobacter species isolated from both laboratory and wild rodents.</title>
        <authorList>
            <person name="Sheh A."/>
            <person name="Shen Z."/>
            <person name="Fox J.G."/>
        </authorList>
    </citation>
    <scope>NUCLEOTIDE SEQUENCE [LARGE SCALE GENOMIC DNA]</scope>
    <source>
        <strain evidence="3 4">MIT 98-6810</strain>
    </source>
</reference>
<sequence length="139" mass="16588">MKKINRLFVLLILSFYISNAGEQERFLDSYRKATELGWLGLSHCMGIDDKSEIEKELYHLSLDPTRDKVKITDSKAAFNELKQYIDEEKEFYGISNENIKLSYKNFKGYMKMFYYGTRYGSDYDFKVERIVKKYCKECK</sequence>
<protein>
    <recommendedName>
        <fullName evidence="6">Periplasmic protein</fullName>
    </recommendedName>
</protein>
<gene>
    <name evidence="2" type="ORF">BN2458_PEG0928</name>
    <name evidence="3" type="ORF">LS75_009390</name>
</gene>
<feature type="signal peptide" evidence="1">
    <location>
        <begin position="1"/>
        <end position="20"/>
    </location>
</feature>
<evidence type="ECO:0000313" key="5">
    <source>
        <dbReference type="Proteomes" id="UP000064525"/>
    </source>
</evidence>
<dbReference type="RefSeq" id="WP_034342843.1">
    <property type="nucleotide sequence ID" value="NZ_CAOMJD010000019.1"/>
</dbReference>
<dbReference type="OrthoDB" id="5326015at2"/>
<dbReference type="KEGG" id="hty:BN2458_PEG0928"/>
<accession>A0A099UDK4</accession>
<keyword evidence="4" id="KW-1185">Reference proteome</keyword>
<evidence type="ECO:0000313" key="4">
    <source>
        <dbReference type="Proteomes" id="UP000029925"/>
    </source>
</evidence>
<evidence type="ECO:0000313" key="3">
    <source>
        <dbReference type="EMBL" id="TLD77794.1"/>
    </source>
</evidence>